<dbReference type="InterPro" id="IPR018487">
    <property type="entry name" value="Hemopexin-like_repeat"/>
</dbReference>
<evidence type="ECO:0000256" key="1">
    <source>
        <dbReference type="PROSITE-ProRule" id="PRU01011"/>
    </source>
</evidence>
<dbReference type="Pfam" id="PF00045">
    <property type="entry name" value="Hemopexin"/>
    <property type="match status" value="1"/>
</dbReference>
<dbReference type="SUPFAM" id="SSF50923">
    <property type="entry name" value="Hemopexin-like domain"/>
    <property type="match status" value="1"/>
</dbReference>
<dbReference type="InterPro" id="IPR036375">
    <property type="entry name" value="Hemopexin-like_dom_sf"/>
</dbReference>
<evidence type="ECO:0008006" key="4">
    <source>
        <dbReference type="Google" id="ProtNLM"/>
    </source>
</evidence>
<sequence length="221" mass="24169">MVDAAYFDRNVQEYYFFSGYRFAQVDANPHQISDKITLGPAKIADHWQGLVQAKFGSVDALLEVPGEADRVWAFRGLDFVRIQVLPGGKGKVTYGPAKITGDWPSLVKAGFATVDAILPVPGQPYEAYVFNQDRYAKISLTPGAPNSGLLSGPAKITDDWPSLAKAGFGTINTAVVAKGIPEHAWVFSDNQYVRIKIKTGDSEIVFGPASVQKHWPNLDWV</sequence>
<comment type="caution">
    <text evidence="2">The sequence shown here is derived from an EMBL/GenBank/DDBJ whole genome shotgun (WGS) entry which is preliminary data.</text>
</comment>
<accession>A0A1V6UP79</accession>
<feature type="repeat" description="Hemopexin" evidence="1">
    <location>
        <begin position="1"/>
        <end position="50"/>
    </location>
</feature>
<dbReference type="SMART" id="SM00120">
    <property type="entry name" value="HX"/>
    <property type="match status" value="4"/>
</dbReference>
<protein>
    <recommendedName>
        <fullName evidence="4">Hemopexin</fullName>
    </recommendedName>
</protein>
<name>A0A1V6UP79_9EURO</name>
<dbReference type="EMBL" id="MDDG01000006">
    <property type="protein sequence ID" value="OQE40221.1"/>
    <property type="molecule type" value="Genomic_DNA"/>
</dbReference>
<dbReference type="STRING" id="36646.A0A1V6UP79"/>
<organism evidence="2 3">
    <name type="scientific">Penicillium coprophilum</name>
    <dbReference type="NCBI Taxonomy" id="36646"/>
    <lineage>
        <taxon>Eukaryota</taxon>
        <taxon>Fungi</taxon>
        <taxon>Dikarya</taxon>
        <taxon>Ascomycota</taxon>
        <taxon>Pezizomycotina</taxon>
        <taxon>Eurotiomycetes</taxon>
        <taxon>Eurotiomycetidae</taxon>
        <taxon>Eurotiales</taxon>
        <taxon>Aspergillaceae</taxon>
        <taxon>Penicillium</taxon>
    </lineage>
</organism>
<reference evidence="3" key="1">
    <citation type="journal article" date="2017" name="Nat. Microbiol.">
        <title>Global analysis of biosynthetic gene clusters reveals vast potential of secondary metabolite production in Penicillium species.</title>
        <authorList>
            <person name="Nielsen J.C."/>
            <person name="Grijseels S."/>
            <person name="Prigent S."/>
            <person name="Ji B."/>
            <person name="Dainat J."/>
            <person name="Nielsen K.F."/>
            <person name="Frisvad J.C."/>
            <person name="Workman M."/>
            <person name="Nielsen J."/>
        </authorList>
    </citation>
    <scope>NUCLEOTIDE SEQUENCE [LARGE SCALE GENOMIC DNA]</scope>
    <source>
        <strain evidence="3">IBT 31321</strain>
    </source>
</reference>
<keyword evidence="3" id="KW-1185">Reference proteome</keyword>
<evidence type="ECO:0000313" key="2">
    <source>
        <dbReference type="EMBL" id="OQE40221.1"/>
    </source>
</evidence>
<proteinExistence type="predicted"/>
<evidence type="ECO:0000313" key="3">
    <source>
        <dbReference type="Proteomes" id="UP000191500"/>
    </source>
</evidence>
<dbReference type="AlphaFoldDB" id="A0A1V6UP79"/>
<dbReference type="Proteomes" id="UP000191500">
    <property type="component" value="Unassembled WGS sequence"/>
</dbReference>
<gene>
    <name evidence="2" type="ORF">PENCOP_c006G04294</name>
</gene>
<dbReference type="PROSITE" id="PS51642">
    <property type="entry name" value="HEMOPEXIN_2"/>
    <property type="match status" value="1"/>
</dbReference>
<dbReference type="Gene3D" id="2.110.10.10">
    <property type="entry name" value="Hemopexin-like domain"/>
    <property type="match status" value="2"/>
</dbReference>